<dbReference type="AlphaFoldDB" id="A0A401Q9N6"/>
<name>A0A401Q9N6_SCYTO</name>
<protein>
    <submittedName>
        <fullName evidence="2">Uncharacterized protein</fullName>
    </submittedName>
</protein>
<reference evidence="2 3" key="1">
    <citation type="journal article" date="2018" name="Nat. Ecol. Evol.">
        <title>Shark genomes provide insights into elasmobranch evolution and the origin of vertebrates.</title>
        <authorList>
            <person name="Hara Y"/>
            <person name="Yamaguchi K"/>
            <person name="Onimaru K"/>
            <person name="Kadota M"/>
            <person name="Koyanagi M"/>
            <person name="Keeley SD"/>
            <person name="Tatsumi K"/>
            <person name="Tanaka K"/>
            <person name="Motone F"/>
            <person name="Kageyama Y"/>
            <person name="Nozu R"/>
            <person name="Adachi N"/>
            <person name="Nishimura O"/>
            <person name="Nakagawa R"/>
            <person name="Tanegashima C"/>
            <person name="Kiyatake I"/>
            <person name="Matsumoto R"/>
            <person name="Murakumo K"/>
            <person name="Nishida K"/>
            <person name="Terakita A"/>
            <person name="Kuratani S"/>
            <person name="Sato K"/>
            <person name="Hyodo S Kuraku.S."/>
        </authorList>
    </citation>
    <scope>NUCLEOTIDE SEQUENCE [LARGE SCALE GENOMIC DNA]</scope>
</reference>
<dbReference type="EMBL" id="BFAA01023228">
    <property type="protein sequence ID" value="GCB82095.1"/>
    <property type="molecule type" value="Genomic_DNA"/>
</dbReference>
<feature type="compositionally biased region" description="Polar residues" evidence="1">
    <location>
        <begin position="7"/>
        <end position="23"/>
    </location>
</feature>
<comment type="caution">
    <text evidence="2">The sequence shown here is derived from an EMBL/GenBank/DDBJ whole genome shotgun (WGS) entry which is preliminary data.</text>
</comment>
<organism evidence="2 3">
    <name type="scientific">Scyliorhinus torazame</name>
    <name type="common">Cloudy catshark</name>
    <name type="synonym">Catulus torazame</name>
    <dbReference type="NCBI Taxonomy" id="75743"/>
    <lineage>
        <taxon>Eukaryota</taxon>
        <taxon>Metazoa</taxon>
        <taxon>Chordata</taxon>
        <taxon>Craniata</taxon>
        <taxon>Vertebrata</taxon>
        <taxon>Chondrichthyes</taxon>
        <taxon>Elasmobranchii</taxon>
        <taxon>Galeomorphii</taxon>
        <taxon>Galeoidea</taxon>
        <taxon>Carcharhiniformes</taxon>
        <taxon>Scyliorhinidae</taxon>
        <taxon>Scyliorhinus</taxon>
    </lineage>
</organism>
<accession>A0A401Q9N6</accession>
<evidence type="ECO:0000256" key="1">
    <source>
        <dbReference type="SAM" id="MobiDB-lite"/>
    </source>
</evidence>
<gene>
    <name evidence="2" type="ORF">scyTo_0022618</name>
</gene>
<keyword evidence="3" id="KW-1185">Reference proteome</keyword>
<feature type="non-terminal residue" evidence="2">
    <location>
        <position position="1"/>
    </location>
</feature>
<proteinExistence type="predicted"/>
<sequence length="88" mass="9593">AVRPDYTMSSSSDEGSRTPTPQDASGPRKDGSALQRNMKQESNCLVRFALSDAENHYQACQVGCCKSYVALSLLHTWPGLPALNVTEF</sequence>
<dbReference type="Proteomes" id="UP000288216">
    <property type="component" value="Unassembled WGS sequence"/>
</dbReference>
<evidence type="ECO:0000313" key="3">
    <source>
        <dbReference type="Proteomes" id="UP000288216"/>
    </source>
</evidence>
<evidence type="ECO:0000313" key="2">
    <source>
        <dbReference type="EMBL" id="GCB82095.1"/>
    </source>
</evidence>
<feature type="region of interest" description="Disordered" evidence="1">
    <location>
        <begin position="1"/>
        <end position="36"/>
    </location>
</feature>